<keyword evidence="3" id="KW-1185">Reference proteome</keyword>
<evidence type="ECO:0000313" key="2">
    <source>
        <dbReference type="EMBL" id="GKV14828.1"/>
    </source>
</evidence>
<dbReference type="EMBL" id="BPVZ01000041">
    <property type="protein sequence ID" value="GKV14828.1"/>
    <property type="molecule type" value="Genomic_DNA"/>
</dbReference>
<gene>
    <name evidence="2" type="ORF">SLEP1_g25642</name>
</gene>
<name>A0AAV5JJR2_9ROSI</name>
<protein>
    <submittedName>
        <fullName evidence="2">Uncharacterized protein</fullName>
    </submittedName>
</protein>
<evidence type="ECO:0000256" key="1">
    <source>
        <dbReference type="SAM" id="Phobius"/>
    </source>
</evidence>
<dbReference type="Proteomes" id="UP001054252">
    <property type="component" value="Unassembled WGS sequence"/>
</dbReference>
<keyword evidence="1" id="KW-0812">Transmembrane</keyword>
<organism evidence="2 3">
    <name type="scientific">Rubroshorea leprosula</name>
    <dbReference type="NCBI Taxonomy" id="152421"/>
    <lineage>
        <taxon>Eukaryota</taxon>
        <taxon>Viridiplantae</taxon>
        <taxon>Streptophyta</taxon>
        <taxon>Embryophyta</taxon>
        <taxon>Tracheophyta</taxon>
        <taxon>Spermatophyta</taxon>
        <taxon>Magnoliopsida</taxon>
        <taxon>eudicotyledons</taxon>
        <taxon>Gunneridae</taxon>
        <taxon>Pentapetalae</taxon>
        <taxon>rosids</taxon>
        <taxon>malvids</taxon>
        <taxon>Malvales</taxon>
        <taxon>Dipterocarpaceae</taxon>
        <taxon>Rubroshorea</taxon>
    </lineage>
</organism>
<proteinExistence type="predicted"/>
<sequence>MAEVIGSLYICSVFIVSFSFSRGQSKTMKRKEIQRK</sequence>
<keyword evidence="1" id="KW-1133">Transmembrane helix</keyword>
<comment type="caution">
    <text evidence="2">The sequence shown here is derived from an EMBL/GenBank/DDBJ whole genome shotgun (WGS) entry which is preliminary data.</text>
</comment>
<reference evidence="2 3" key="1">
    <citation type="journal article" date="2021" name="Commun. Biol.">
        <title>The genome of Shorea leprosula (Dipterocarpaceae) highlights the ecological relevance of drought in aseasonal tropical rainforests.</title>
        <authorList>
            <person name="Ng K.K.S."/>
            <person name="Kobayashi M.J."/>
            <person name="Fawcett J.A."/>
            <person name="Hatakeyama M."/>
            <person name="Paape T."/>
            <person name="Ng C.H."/>
            <person name="Ang C.C."/>
            <person name="Tnah L.H."/>
            <person name="Lee C.T."/>
            <person name="Nishiyama T."/>
            <person name="Sese J."/>
            <person name="O'Brien M.J."/>
            <person name="Copetti D."/>
            <person name="Mohd Noor M.I."/>
            <person name="Ong R.C."/>
            <person name="Putra M."/>
            <person name="Sireger I.Z."/>
            <person name="Indrioko S."/>
            <person name="Kosugi Y."/>
            <person name="Izuno A."/>
            <person name="Isagi Y."/>
            <person name="Lee S.L."/>
            <person name="Shimizu K.K."/>
        </authorList>
    </citation>
    <scope>NUCLEOTIDE SEQUENCE [LARGE SCALE GENOMIC DNA]</scope>
    <source>
        <strain evidence="2">214</strain>
    </source>
</reference>
<feature type="transmembrane region" description="Helical" evidence="1">
    <location>
        <begin position="6"/>
        <end position="23"/>
    </location>
</feature>
<dbReference type="AlphaFoldDB" id="A0AAV5JJR2"/>
<evidence type="ECO:0000313" key="3">
    <source>
        <dbReference type="Proteomes" id="UP001054252"/>
    </source>
</evidence>
<accession>A0AAV5JJR2</accession>
<keyword evidence="1" id="KW-0472">Membrane</keyword>